<evidence type="ECO:0000256" key="1">
    <source>
        <dbReference type="SAM" id="MobiDB-lite"/>
    </source>
</evidence>
<dbReference type="AlphaFoldDB" id="A0A974E3F2"/>
<sequence length="269" mass="31142">MADVPLPSKAPNQIFPAGLIDEQSDIQVFCRLACLPPYTPNIVPAQHHTACPQPLGDVPTYCTEKPYMAVGTWEFRQMIIPFPSDTQFLPVGGRQTEIIRVLHPALHLPISCNTTTFYIFKSTKPVNQRERWNQIMGERWNRVIEQNQTKSDMEPSNGKCMNHSNQKQMEPGNGKQMKPGHERKMKKSNGIKLKPGHERERIKETWNQFMRERWNVVMGEEWTREMKPVHERKMEQGHGRDMESGNWKQIKPGKGLEMKPGHKTEGTKY</sequence>
<evidence type="ECO:0000313" key="2">
    <source>
        <dbReference type="EMBL" id="OCU02774.1"/>
    </source>
</evidence>
<protein>
    <submittedName>
        <fullName evidence="2">Uncharacterized protein</fullName>
    </submittedName>
</protein>
<feature type="region of interest" description="Disordered" evidence="1">
    <location>
        <begin position="149"/>
        <end position="187"/>
    </location>
</feature>
<feature type="compositionally biased region" description="Basic and acidic residues" evidence="1">
    <location>
        <begin position="254"/>
        <end position="269"/>
    </location>
</feature>
<proteinExistence type="predicted"/>
<evidence type="ECO:0000313" key="3">
    <source>
        <dbReference type="Proteomes" id="UP000694892"/>
    </source>
</evidence>
<dbReference type="Proteomes" id="UP000694892">
    <property type="component" value="Chromosome 1L"/>
</dbReference>
<feature type="compositionally biased region" description="Basic and acidic residues" evidence="1">
    <location>
        <begin position="232"/>
        <end position="243"/>
    </location>
</feature>
<dbReference type="EMBL" id="CM004466">
    <property type="protein sequence ID" value="OCU02774.1"/>
    <property type="molecule type" value="Genomic_DNA"/>
</dbReference>
<reference evidence="3" key="1">
    <citation type="journal article" date="2016" name="Nature">
        <title>Genome evolution in the allotetraploid frog Xenopus laevis.</title>
        <authorList>
            <person name="Session A.M."/>
            <person name="Uno Y."/>
            <person name="Kwon T."/>
            <person name="Chapman J.A."/>
            <person name="Toyoda A."/>
            <person name="Takahashi S."/>
            <person name="Fukui A."/>
            <person name="Hikosaka A."/>
            <person name="Suzuki A."/>
            <person name="Kondo M."/>
            <person name="van Heeringen S.J."/>
            <person name="Quigley I."/>
            <person name="Heinz S."/>
            <person name="Ogino H."/>
            <person name="Ochi H."/>
            <person name="Hellsten U."/>
            <person name="Lyons J.B."/>
            <person name="Simakov O."/>
            <person name="Putnam N."/>
            <person name="Stites J."/>
            <person name="Kuroki Y."/>
            <person name="Tanaka T."/>
            <person name="Michiue T."/>
            <person name="Watanabe M."/>
            <person name="Bogdanovic O."/>
            <person name="Lister R."/>
            <person name="Georgiou G."/>
            <person name="Paranjpe S.S."/>
            <person name="van Kruijsbergen I."/>
            <person name="Shu S."/>
            <person name="Carlson J."/>
            <person name="Kinoshita T."/>
            <person name="Ohta Y."/>
            <person name="Mawaribuchi S."/>
            <person name="Jenkins J."/>
            <person name="Grimwood J."/>
            <person name="Schmutz J."/>
            <person name="Mitros T."/>
            <person name="Mozaffari S.V."/>
            <person name="Suzuki Y."/>
            <person name="Haramoto Y."/>
            <person name="Yamamoto T.S."/>
            <person name="Takagi C."/>
            <person name="Heald R."/>
            <person name="Miller K."/>
            <person name="Haudenschild C."/>
            <person name="Kitzman J."/>
            <person name="Nakayama T."/>
            <person name="Izutsu Y."/>
            <person name="Robert J."/>
            <person name="Fortriede J."/>
            <person name="Burns K."/>
            <person name="Lotay V."/>
            <person name="Karimi K."/>
            <person name="Yasuoka Y."/>
            <person name="Dichmann D.S."/>
            <person name="Flajnik M.F."/>
            <person name="Houston D.W."/>
            <person name="Shendure J."/>
            <person name="DuPasquier L."/>
            <person name="Vize P.D."/>
            <person name="Zorn A.M."/>
            <person name="Ito M."/>
            <person name="Marcotte E.M."/>
            <person name="Wallingford J.B."/>
            <person name="Ito Y."/>
            <person name="Asashima M."/>
            <person name="Ueno N."/>
            <person name="Matsuda Y."/>
            <person name="Veenstra G.J."/>
            <person name="Fujiyama A."/>
            <person name="Harland R.M."/>
            <person name="Taira M."/>
            <person name="Rokhsar D.S."/>
        </authorList>
    </citation>
    <scope>NUCLEOTIDE SEQUENCE [LARGE SCALE GENOMIC DNA]</scope>
    <source>
        <strain evidence="3">J</strain>
    </source>
</reference>
<feature type="region of interest" description="Disordered" evidence="1">
    <location>
        <begin position="232"/>
        <end position="269"/>
    </location>
</feature>
<name>A0A974E3F2_XENLA</name>
<gene>
    <name evidence="2" type="ORF">XELAEV_18008544mg</name>
</gene>
<accession>A0A974E3F2</accession>
<organism evidence="2 3">
    <name type="scientific">Xenopus laevis</name>
    <name type="common">African clawed frog</name>
    <dbReference type="NCBI Taxonomy" id="8355"/>
    <lineage>
        <taxon>Eukaryota</taxon>
        <taxon>Metazoa</taxon>
        <taxon>Chordata</taxon>
        <taxon>Craniata</taxon>
        <taxon>Vertebrata</taxon>
        <taxon>Euteleostomi</taxon>
        <taxon>Amphibia</taxon>
        <taxon>Batrachia</taxon>
        <taxon>Anura</taxon>
        <taxon>Pipoidea</taxon>
        <taxon>Pipidae</taxon>
        <taxon>Xenopodinae</taxon>
        <taxon>Xenopus</taxon>
        <taxon>Xenopus</taxon>
    </lineage>
</organism>